<proteinExistence type="inferred from homology"/>
<reference evidence="12" key="1">
    <citation type="submission" date="2015-06" db="EMBL/GenBank/DDBJ databases">
        <title>Comparative genomics of Burkholderia leaf nodule symbionts.</title>
        <authorList>
            <person name="Carlier A."/>
            <person name="Eberl L."/>
            <person name="Pinto-Carbo M."/>
        </authorList>
    </citation>
    <scope>NUCLEOTIDE SEQUENCE [LARGE SCALE GENOMIC DNA]</scope>
    <source>
        <strain evidence="12">UZHbot4</strain>
    </source>
</reference>
<evidence type="ECO:0000256" key="9">
    <source>
        <dbReference type="ARBA" id="ARBA00022842"/>
    </source>
</evidence>
<keyword evidence="5" id="KW-0819">tRNA processing</keyword>
<evidence type="ECO:0000256" key="3">
    <source>
        <dbReference type="ARBA" id="ARBA00019010"/>
    </source>
</evidence>
<dbReference type="GO" id="GO:0046872">
    <property type="term" value="F:metal ion binding"/>
    <property type="evidence" value="ECO:0007669"/>
    <property type="project" value="UniProtKB-KW"/>
</dbReference>
<sequence length="196" mass="21183">MPESPARTTQANSSALLERRFELRDEAATTDFGVRFARAVEATRIAARAGSSVEPFAGLQVQLIGDLGAGKTTLVRATLRALGHQGRVKSPTYTLVEPYALDTASGPLDVYHFDLYRFADPAEWADAGFREYFDRGAVCLVEWPQQAGGLLGVPDLVFQLSLPGDVASPGDSNEEEGRVLTARAFSETGKTCLERC</sequence>
<dbReference type="GO" id="GO:0005737">
    <property type="term" value="C:cytoplasm"/>
    <property type="evidence" value="ECO:0007669"/>
    <property type="project" value="UniProtKB-SubCell"/>
</dbReference>
<keyword evidence="8" id="KW-0067">ATP-binding</keyword>
<keyword evidence="4" id="KW-0963">Cytoplasm</keyword>
<evidence type="ECO:0000313" key="11">
    <source>
        <dbReference type="EMBL" id="KND60034.1"/>
    </source>
</evidence>
<evidence type="ECO:0000256" key="6">
    <source>
        <dbReference type="ARBA" id="ARBA00022723"/>
    </source>
</evidence>
<dbReference type="PANTHER" id="PTHR33540">
    <property type="entry name" value="TRNA THREONYLCARBAMOYLADENOSINE BIOSYNTHESIS PROTEIN TSAE"/>
    <property type="match status" value="1"/>
</dbReference>
<dbReference type="Gene3D" id="3.40.50.300">
    <property type="entry name" value="P-loop containing nucleotide triphosphate hydrolases"/>
    <property type="match status" value="1"/>
</dbReference>
<keyword evidence="12" id="KW-1185">Reference proteome</keyword>
<comment type="subcellular location">
    <subcellularLocation>
        <location evidence="1">Cytoplasm</location>
    </subcellularLocation>
</comment>
<dbReference type="OrthoDB" id="9800307at2"/>
<dbReference type="NCBIfam" id="TIGR00150">
    <property type="entry name" value="T6A_YjeE"/>
    <property type="match status" value="1"/>
</dbReference>
<evidence type="ECO:0000256" key="5">
    <source>
        <dbReference type="ARBA" id="ARBA00022694"/>
    </source>
</evidence>
<dbReference type="InterPro" id="IPR027417">
    <property type="entry name" value="P-loop_NTPase"/>
</dbReference>
<accession>A0A0L0MDJ1</accession>
<evidence type="ECO:0000256" key="8">
    <source>
        <dbReference type="ARBA" id="ARBA00022840"/>
    </source>
</evidence>
<protein>
    <recommendedName>
        <fullName evidence="3">tRNA threonylcarbamoyladenosine biosynthesis protein TsaE</fullName>
    </recommendedName>
    <alternativeName>
        <fullName evidence="10">t(6)A37 threonylcarbamoyladenosine biosynthesis protein TsaE</fullName>
    </alternativeName>
</protein>
<dbReference type="Pfam" id="PF02367">
    <property type="entry name" value="TsaE"/>
    <property type="match status" value="1"/>
</dbReference>
<comment type="caution">
    <text evidence="11">The sequence shown here is derived from an EMBL/GenBank/DDBJ whole genome shotgun (WGS) entry which is preliminary data.</text>
</comment>
<dbReference type="EMBL" id="LFJJ01000086">
    <property type="protein sequence ID" value="KND60034.1"/>
    <property type="molecule type" value="Genomic_DNA"/>
</dbReference>
<keyword evidence="7" id="KW-0547">Nucleotide-binding</keyword>
<name>A0A0L0MDJ1_9BURK</name>
<dbReference type="GO" id="GO:0002949">
    <property type="term" value="P:tRNA threonylcarbamoyladenosine modification"/>
    <property type="evidence" value="ECO:0007669"/>
    <property type="project" value="InterPro"/>
</dbReference>
<evidence type="ECO:0000313" key="12">
    <source>
        <dbReference type="Proteomes" id="UP000036959"/>
    </source>
</evidence>
<dbReference type="SUPFAM" id="SSF52540">
    <property type="entry name" value="P-loop containing nucleoside triphosphate hydrolases"/>
    <property type="match status" value="1"/>
</dbReference>
<dbReference type="PATRIC" id="fig|242163.4.peg.6861"/>
<keyword evidence="6" id="KW-0479">Metal-binding</keyword>
<keyword evidence="9" id="KW-0460">Magnesium</keyword>
<evidence type="ECO:0000256" key="2">
    <source>
        <dbReference type="ARBA" id="ARBA00007599"/>
    </source>
</evidence>
<comment type="similarity">
    <text evidence="2">Belongs to the TsaE family.</text>
</comment>
<dbReference type="RefSeq" id="WP_050454118.1">
    <property type="nucleotide sequence ID" value="NZ_LFJJ01000086.1"/>
</dbReference>
<dbReference type="PANTHER" id="PTHR33540:SF2">
    <property type="entry name" value="TRNA THREONYLCARBAMOYLADENOSINE BIOSYNTHESIS PROTEIN TSAE"/>
    <property type="match status" value="1"/>
</dbReference>
<dbReference type="InterPro" id="IPR003442">
    <property type="entry name" value="T6A_TsaE"/>
</dbReference>
<dbReference type="Proteomes" id="UP000036959">
    <property type="component" value="Unassembled WGS sequence"/>
</dbReference>
<evidence type="ECO:0000256" key="4">
    <source>
        <dbReference type="ARBA" id="ARBA00022490"/>
    </source>
</evidence>
<dbReference type="GO" id="GO:0005524">
    <property type="term" value="F:ATP binding"/>
    <property type="evidence" value="ECO:0007669"/>
    <property type="project" value="UniProtKB-KW"/>
</dbReference>
<dbReference type="AlphaFoldDB" id="A0A0L0MDJ1"/>
<evidence type="ECO:0000256" key="1">
    <source>
        <dbReference type="ARBA" id="ARBA00004496"/>
    </source>
</evidence>
<evidence type="ECO:0000256" key="7">
    <source>
        <dbReference type="ARBA" id="ARBA00022741"/>
    </source>
</evidence>
<organism evidence="11 12">
    <name type="scientific">Candidatus Burkholderia verschuerenii</name>
    <dbReference type="NCBI Taxonomy" id="242163"/>
    <lineage>
        <taxon>Bacteria</taxon>
        <taxon>Pseudomonadati</taxon>
        <taxon>Pseudomonadota</taxon>
        <taxon>Betaproteobacteria</taxon>
        <taxon>Burkholderiales</taxon>
        <taxon>Burkholderiaceae</taxon>
        <taxon>Burkholderia</taxon>
    </lineage>
</organism>
<gene>
    <name evidence="11" type="ORF">BVER_04653</name>
</gene>
<evidence type="ECO:0000256" key="10">
    <source>
        <dbReference type="ARBA" id="ARBA00032441"/>
    </source>
</evidence>